<evidence type="ECO:0000256" key="3">
    <source>
        <dbReference type="ARBA" id="ARBA00023125"/>
    </source>
</evidence>
<dbReference type="PRINTS" id="PR00040">
    <property type="entry name" value="HTHMERR"/>
</dbReference>
<dbReference type="AlphaFoldDB" id="A0A0K1Q0B2"/>
<evidence type="ECO:0000256" key="1">
    <source>
        <dbReference type="ARBA" id="ARBA00022491"/>
    </source>
</evidence>
<evidence type="ECO:0000256" key="2">
    <source>
        <dbReference type="ARBA" id="ARBA00023015"/>
    </source>
</evidence>
<feature type="domain" description="HTH merR-type" evidence="5">
    <location>
        <begin position="33"/>
        <end position="102"/>
    </location>
</feature>
<dbReference type="Pfam" id="PF13411">
    <property type="entry name" value="MerR_1"/>
    <property type="match status" value="1"/>
</dbReference>
<dbReference type="KEGG" id="llu:AKJ09_05869"/>
<keyword evidence="2" id="KW-0805">Transcription regulation</keyword>
<dbReference type="PANTHER" id="PTHR30204">
    <property type="entry name" value="REDOX-CYCLING DRUG-SENSING TRANSCRIPTIONAL ACTIVATOR SOXR"/>
    <property type="match status" value="1"/>
</dbReference>
<sequence>MSNVRLPILRELREAREAEPSSPSLPDVEGETLMQVGDLARETGKTVRAIHLYEELELLKPVARSKGRYRLYGQEALVRIRWIGKLQDLGFSLTDIKTIVRDFETEGTNGSASAAMVKVREVYKQKLDETRAQIARLSALEHEILASLTYLEACRSVCEPDRVLHTCQTCDHHSREEKVPDLVAGFRA</sequence>
<name>A0A0K1Q0B2_9BACT</name>
<dbReference type="InterPro" id="IPR009061">
    <property type="entry name" value="DNA-bd_dom_put_sf"/>
</dbReference>
<keyword evidence="7" id="KW-1185">Reference proteome</keyword>
<proteinExistence type="predicted"/>
<gene>
    <name evidence="6" type="ORF">AKJ09_05869</name>
</gene>
<dbReference type="SUPFAM" id="SSF46955">
    <property type="entry name" value="Putative DNA-binding domain"/>
    <property type="match status" value="1"/>
</dbReference>
<accession>A0A0K1Q0B2</accession>
<dbReference type="PROSITE" id="PS50937">
    <property type="entry name" value="HTH_MERR_2"/>
    <property type="match status" value="1"/>
</dbReference>
<dbReference type="STRING" id="1391654.AKJ09_05869"/>
<keyword evidence="1" id="KW-0678">Repressor</keyword>
<protein>
    <submittedName>
        <fullName evidence="6">Mercuric resistance operon regulatory protein</fullName>
    </submittedName>
</protein>
<dbReference type="InterPro" id="IPR000551">
    <property type="entry name" value="MerR-type_HTH_dom"/>
</dbReference>
<dbReference type="GO" id="GO:0003700">
    <property type="term" value="F:DNA-binding transcription factor activity"/>
    <property type="evidence" value="ECO:0007669"/>
    <property type="project" value="InterPro"/>
</dbReference>
<keyword evidence="4" id="KW-0804">Transcription</keyword>
<dbReference type="SMART" id="SM00422">
    <property type="entry name" value="HTH_MERR"/>
    <property type="match status" value="1"/>
</dbReference>
<evidence type="ECO:0000313" key="6">
    <source>
        <dbReference type="EMBL" id="AKU99205.1"/>
    </source>
</evidence>
<dbReference type="InterPro" id="IPR047057">
    <property type="entry name" value="MerR_fam"/>
</dbReference>
<dbReference type="Gene3D" id="1.10.1660.10">
    <property type="match status" value="1"/>
</dbReference>
<dbReference type="EMBL" id="CP012333">
    <property type="protein sequence ID" value="AKU99205.1"/>
    <property type="molecule type" value="Genomic_DNA"/>
</dbReference>
<organism evidence="6 7">
    <name type="scientific">Labilithrix luteola</name>
    <dbReference type="NCBI Taxonomy" id="1391654"/>
    <lineage>
        <taxon>Bacteria</taxon>
        <taxon>Pseudomonadati</taxon>
        <taxon>Myxococcota</taxon>
        <taxon>Polyangia</taxon>
        <taxon>Polyangiales</taxon>
        <taxon>Labilitrichaceae</taxon>
        <taxon>Labilithrix</taxon>
    </lineage>
</organism>
<reference evidence="6 7" key="1">
    <citation type="submission" date="2015-08" db="EMBL/GenBank/DDBJ databases">
        <authorList>
            <person name="Babu N.S."/>
            <person name="Beckwith C.J."/>
            <person name="Beseler K.G."/>
            <person name="Brison A."/>
            <person name="Carone J.V."/>
            <person name="Caskin T.P."/>
            <person name="Diamond M."/>
            <person name="Durham M.E."/>
            <person name="Foxe J.M."/>
            <person name="Go M."/>
            <person name="Henderson B.A."/>
            <person name="Jones I.B."/>
            <person name="McGettigan J.A."/>
            <person name="Micheletti S.J."/>
            <person name="Nasrallah M.E."/>
            <person name="Ortiz D."/>
            <person name="Piller C.R."/>
            <person name="Privatt S.R."/>
            <person name="Schneider S.L."/>
            <person name="Sharp S."/>
            <person name="Smith T.C."/>
            <person name="Stanton J.D."/>
            <person name="Ullery H.E."/>
            <person name="Wilson R.J."/>
            <person name="Serrano M.G."/>
            <person name="Buck G."/>
            <person name="Lee V."/>
            <person name="Wang Y."/>
            <person name="Carvalho R."/>
            <person name="Voegtly L."/>
            <person name="Shi R."/>
            <person name="Duckworth R."/>
            <person name="Johnson A."/>
            <person name="Loviza R."/>
            <person name="Walstead R."/>
            <person name="Shah Z."/>
            <person name="Kiflezghi M."/>
            <person name="Wade K."/>
            <person name="Ball S.L."/>
            <person name="Bradley K.W."/>
            <person name="Asai D.J."/>
            <person name="Bowman C.A."/>
            <person name="Russell D.A."/>
            <person name="Pope W.H."/>
            <person name="Jacobs-Sera D."/>
            <person name="Hendrix R.W."/>
            <person name="Hatfull G.F."/>
        </authorList>
    </citation>
    <scope>NUCLEOTIDE SEQUENCE [LARGE SCALE GENOMIC DNA]</scope>
    <source>
        <strain evidence="6 7">DSM 27648</strain>
    </source>
</reference>
<dbReference type="Proteomes" id="UP000064967">
    <property type="component" value="Chromosome"/>
</dbReference>
<evidence type="ECO:0000259" key="5">
    <source>
        <dbReference type="PROSITE" id="PS50937"/>
    </source>
</evidence>
<keyword evidence="3" id="KW-0238">DNA-binding</keyword>
<dbReference type="GO" id="GO:0003677">
    <property type="term" value="F:DNA binding"/>
    <property type="evidence" value="ECO:0007669"/>
    <property type="project" value="UniProtKB-KW"/>
</dbReference>
<dbReference type="RefSeq" id="WP_240488597.1">
    <property type="nucleotide sequence ID" value="NZ_CP012333.1"/>
</dbReference>
<evidence type="ECO:0000256" key="4">
    <source>
        <dbReference type="ARBA" id="ARBA00023163"/>
    </source>
</evidence>
<evidence type="ECO:0000313" key="7">
    <source>
        <dbReference type="Proteomes" id="UP000064967"/>
    </source>
</evidence>
<dbReference type="PANTHER" id="PTHR30204:SF69">
    <property type="entry name" value="MERR-FAMILY TRANSCRIPTIONAL REGULATOR"/>
    <property type="match status" value="1"/>
</dbReference>